<dbReference type="Proteomes" id="UP000184465">
    <property type="component" value="Unassembled WGS sequence"/>
</dbReference>
<proteinExistence type="predicted"/>
<reference evidence="1 2" key="1">
    <citation type="submission" date="2016-11" db="EMBL/GenBank/DDBJ databases">
        <authorList>
            <person name="Jaros S."/>
            <person name="Januszkiewicz K."/>
            <person name="Wedrychowicz H."/>
        </authorList>
    </citation>
    <scope>NUCLEOTIDE SEQUENCE [LARGE SCALE GENOMIC DNA]</scope>
    <source>
        <strain evidence="1 2">DSM 15212</strain>
    </source>
</reference>
<evidence type="ECO:0000313" key="1">
    <source>
        <dbReference type="EMBL" id="SHK48178.1"/>
    </source>
</evidence>
<keyword evidence="2" id="KW-1185">Reference proteome</keyword>
<accession>A0A1M6SUD3</accession>
<protein>
    <submittedName>
        <fullName evidence="1">Uncharacterized protein</fullName>
    </submittedName>
</protein>
<dbReference type="AlphaFoldDB" id="A0A1M6SUD3"/>
<sequence>MNKKNIQLYTNQKTKSVNYLKEAITFSTSNTSMDFLSQFPTFSLNYWGEGPHRDEFVFTTDIL</sequence>
<gene>
    <name evidence="1" type="ORF">SAMN02745912_03435</name>
</gene>
<dbReference type="RefSeq" id="WP_073152891.1">
    <property type="nucleotide sequence ID" value="NZ_FRAG01000070.1"/>
</dbReference>
<organism evidence="1 2">
    <name type="scientific">Paramaledivibacter caminithermalis (strain DSM 15212 / CIP 107654 / DViRD3)</name>
    <name type="common">Clostridium caminithermale</name>
    <dbReference type="NCBI Taxonomy" id="1121301"/>
    <lineage>
        <taxon>Bacteria</taxon>
        <taxon>Bacillati</taxon>
        <taxon>Bacillota</taxon>
        <taxon>Clostridia</taxon>
        <taxon>Peptostreptococcales</taxon>
        <taxon>Caminicellaceae</taxon>
        <taxon>Paramaledivibacter</taxon>
    </lineage>
</organism>
<name>A0A1M6SUD3_PARC5</name>
<evidence type="ECO:0000313" key="2">
    <source>
        <dbReference type="Proteomes" id="UP000184465"/>
    </source>
</evidence>
<dbReference type="EMBL" id="FRAG01000070">
    <property type="protein sequence ID" value="SHK48178.1"/>
    <property type="molecule type" value="Genomic_DNA"/>
</dbReference>